<feature type="coiled-coil region" evidence="5">
    <location>
        <begin position="30"/>
        <end position="348"/>
    </location>
</feature>
<keyword evidence="7" id="KW-0472">Membrane</keyword>
<comment type="function">
    <text evidence="1">Involved in DNA recombination.</text>
</comment>
<comment type="similarity">
    <text evidence="2">Belongs to the RmuC family.</text>
</comment>
<evidence type="ECO:0000256" key="5">
    <source>
        <dbReference type="SAM" id="Coils"/>
    </source>
</evidence>
<dbReference type="Gene3D" id="1.10.287.1490">
    <property type="match status" value="1"/>
</dbReference>
<accession>A0ABS2BW22</accession>
<proteinExistence type="inferred from homology"/>
<evidence type="ECO:0000256" key="2">
    <source>
        <dbReference type="ARBA" id="ARBA00009840"/>
    </source>
</evidence>
<feature type="region of interest" description="Disordered" evidence="6">
    <location>
        <begin position="697"/>
        <end position="720"/>
    </location>
</feature>
<gene>
    <name evidence="8" type="primary">rmuC</name>
    <name evidence="8" type="ORF">H8F21_06665</name>
</gene>
<keyword evidence="4" id="KW-0233">DNA recombination</keyword>
<reference evidence="8 9" key="1">
    <citation type="submission" date="2020-08" db="EMBL/GenBank/DDBJ databases">
        <title>Description of novel Pseudomonas species.</title>
        <authorList>
            <person name="Duman M."/>
            <person name="Mulet M."/>
            <person name="Altun S."/>
            <person name="Saticioglu I.B."/>
            <person name="Lalucat J."/>
            <person name="Garcia-Valdes E."/>
        </authorList>
    </citation>
    <scope>NUCLEOTIDE SEQUENCE [LARGE SCALE GENOMIC DNA]</scope>
    <source>
        <strain evidence="8 9">P66</strain>
    </source>
</reference>
<name>A0ABS2BW22_9PSED</name>
<dbReference type="PANTHER" id="PTHR30563">
    <property type="entry name" value="DNA RECOMBINATION PROTEIN RMUC"/>
    <property type="match status" value="1"/>
</dbReference>
<feature type="transmembrane region" description="Helical" evidence="7">
    <location>
        <begin position="6"/>
        <end position="31"/>
    </location>
</feature>
<dbReference type="Proteomes" id="UP000745663">
    <property type="component" value="Unassembled WGS sequence"/>
</dbReference>
<evidence type="ECO:0000256" key="7">
    <source>
        <dbReference type="SAM" id="Phobius"/>
    </source>
</evidence>
<dbReference type="Pfam" id="PF02646">
    <property type="entry name" value="RmuC"/>
    <property type="match status" value="1"/>
</dbReference>
<evidence type="ECO:0000256" key="1">
    <source>
        <dbReference type="ARBA" id="ARBA00003416"/>
    </source>
</evidence>
<organism evidence="8 9">
    <name type="scientific">Pseudomonas arcuscaelestis</name>
    <dbReference type="NCBI Taxonomy" id="2710591"/>
    <lineage>
        <taxon>Bacteria</taxon>
        <taxon>Pseudomonadati</taxon>
        <taxon>Pseudomonadota</taxon>
        <taxon>Gammaproteobacteria</taxon>
        <taxon>Pseudomonadales</taxon>
        <taxon>Pseudomonadaceae</taxon>
        <taxon>Pseudomonas</taxon>
    </lineage>
</organism>
<dbReference type="RefSeq" id="WP_153428237.1">
    <property type="nucleotide sequence ID" value="NZ_JACOPV010000004.1"/>
</dbReference>
<evidence type="ECO:0000256" key="3">
    <source>
        <dbReference type="ARBA" id="ARBA00023054"/>
    </source>
</evidence>
<keyword evidence="3 5" id="KW-0175">Coiled coil</keyword>
<keyword evidence="7" id="KW-1133">Transmembrane helix</keyword>
<evidence type="ECO:0000256" key="6">
    <source>
        <dbReference type="SAM" id="MobiDB-lite"/>
    </source>
</evidence>
<sequence>MQASQLTTEIIVICVIAALASLVLGYVVAALRQGRQLSRLNSQLEQAQQAQVSAVAASTALSEQLNAAETRRQALQIEESALKAKLQAAYENVTRLSQEQQAGKDAQVALQLKLDDASRQHHETAKRLETAQADGRALQEQVTGLRDRLNTAQTTIISLQGERDGLKNELASLDASVQVAASEVREAREQLTETKQKLAEQTQSRAELQGRYEPLSNAHAELKTALEKREELVADLNDRLARTQLAGDQLNAERDRLKDELASEGKRAKALETAEHEVREQLAETKQTLAKQVQSFSELQERLQQLNADHTELKTTLSQREEHFQEQMAQLSDTKKSLTQEFENLANKIFEEKGKTFTTTSQASIDGLLKPFREQIEGFQKRINDVHDASLQGNTSLNGEIKKVLEIGLQMSKEANNLTSALKGDSQQRGAWGEAQLRRTLEMSGLIEEAHFEVQSSFKDAEGKSKQTDYLIKIPDGKHIIIDSKVSLNAYDRAVGAETPEAYQMAMIEHVKAVRKHIDDLASKDYTNLIGMRSPNFVLMFMPIEPAYIEAMKHNKDLFEYGYKKGIVLVSHTTLIPILRTVSNLWMIERSNAEAREISEKAGEIYNQVCLVAERIGKLGGTLNTASNHYNSAITALAGQQGLYGKIDRFSQLSAKVSKTLPALEPVHVDFQNERLSLIVEALDESAELNEILPQLPADEHEGEQPSLTETTPKHEFEFF</sequence>
<dbReference type="EMBL" id="JACOPV010000004">
    <property type="protein sequence ID" value="MBM5457253.1"/>
    <property type="molecule type" value="Genomic_DNA"/>
</dbReference>
<evidence type="ECO:0000313" key="9">
    <source>
        <dbReference type="Proteomes" id="UP000745663"/>
    </source>
</evidence>
<dbReference type="PANTHER" id="PTHR30563:SF0">
    <property type="entry name" value="DNA RECOMBINATION PROTEIN RMUC"/>
    <property type="match status" value="1"/>
</dbReference>
<keyword evidence="7" id="KW-0812">Transmembrane</keyword>
<comment type="caution">
    <text evidence="8">The sequence shown here is derived from an EMBL/GenBank/DDBJ whole genome shotgun (WGS) entry which is preliminary data.</text>
</comment>
<dbReference type="InterPro" id="IPR003798">
    <property type="entry name" value="DNA_recombination_RmuC"/>
</dbReference>
<evidence type="ECO:0000256" key="4">
    <source>
        <dbReference type="ARBA" id="ARBA00023172"/>
    </source>
</evidence>
<protein>
    <submittedName>
        <fullName evidence="8">DNA recombination protein RmuC</fullName>
    </submittedName>
</protein>
<evidence type="ECO:0000313" key="8">
    <source>
        <dbReference type="EMBL" id="MBM5457253.1"/>
    </source>
</evidence>
<keyword evidence="9" id="KW-1185">Reference proteome</keyword>